<reference evidence="2 4" key="5">
    <citation type="submission" date="2024-04" db="EMBL/GenBank/DDBJ databases">
        <title>Na.</title>
        <authorList>
            <person name="Choi B."/>
        </authorList>
    </citation>
    <scope>NUCLEOTIDE SEQUENCE [LARGE SCALE GENOMIC DNA]</scope>
    <source>
        <strain evidence="2 4">UMB0138</strain>
    </source>
</reference>
<dbReference type="GeneID" id="69653457"/>
<evidence type="ECO:0000313" key="1">
    <source>
        <dbReference type="EMBL" id="MBS4892553.1"/>
    </source>
</evidence>
<dbReference type="EMBL" id="CP133463">
    <property type="protein sequence ID" value="WMS20619.1"/>
    <property type="molecule type" value="Genomic_DNA"/>
</dbReference>
<evidence type="ECO:0000313" key="2">
    <source>
        <dbReference type="EMBL" id="MEO9177965.1"/>
    </source>
</evidence>
<dbReference type="EMBL" id="JAGZMU010000001">
    <property type="protein sequence ID" value="MBS4892553.1"/>
    <property type="molecule type" value="Genomic_DNA"/>
</dbReference>
<keyword evidence="4" id="KW-1185">Reference proteome</keyword>
<organism evidence="1 5">
    <name type="scientific">Veillonella parvula</name>
    <name type="common">Staphylococcus parvulus</name>
    <dbReference type="NCBI Taxonomy" id="29466"/>
    <lineage>
        <taxon>Bacteria</taxon>
        <taxon>Bacillati</taxon>
        <taxon>Bacillota</taxon>
        <taxon>Negativicutes</taxon>
        <taxon>Veillonellales</taxon>
        <taxon>Veillonellaceae</taxon>
        <taxon>Veillonella</taxon>
    </lineage>
</organism>
<sequence length="111" mass="12765">MEIMNMKLKMMATLWDNTYRVAIDDGQGKYIGTARVVVNVPLPPEALPENAPQVEAQLLVLVEDFDFGADKIINFETTLANLLREKFRYEIPHIFFYYPSPQDVLNQTISQ</sequence>
<accession>A0A2I1TIR3</accession>
<reference evidence="4" key="1">
    <citation type="submission" date="2017-12" db="EMBL/GenBank/DDBJ databases">
        <title>Phylogenetic diversity of female urinary microbiome.</title>
        <authorList>
            <person name="Thomas-White K."/>
            <person name="Wolfe A.J."/>
        </authorList>
    </citation>
    <scope>NUCLEOTIDE SEQUENCE [LARGE SCALE GENOMIC DNA]</scope>
    <source>
        <strain evidence="4">UMB0138</strain>
    </source>
</reference>
<reference evidence="3" key="4">
    <citation type="submission" date="2023-08" db="EMBL/GenBank/DDBJ databases">
        <title>Veillonella_parvula_DSM 2007_complete_genome_hifiasm_Zymo_Research_D6332.</title>
        <authorList>
            <person name="Damerum A."/>
        </authorList>
    </citation>
    <scope>NUCLEOTIDE SEQUENCE</scope>
    <source>
        <strain evidence="3">DSM 2007</strain>
    </source>
</reference>
<evidence type="ECO:0000313" key="5">
    <source>
        <dbReference type="Proteomes" id="UP000778864"/>
    </source>
</evidence>
<evidence type="ECO:0000313" key="4">
    <source>
        <dbReference type="Proteomes" id="UP000234197"/>
    </source>
</evidence>
<dbReference type="AlphaFoldDB" id="A0A2I1TIR3"/>
<dbReference type="EMBL" id="PKMC02000004">
    <property type="protein sequence ID" value="MEO9177965.1"/>
    <property type="molecule type" value="Genomic_DNA"/>
</dbReference>
<dbReference type="RefSeq" id="WP_004695781.1">
    <property type="nucleotide sequence ID" value="NZ_AP031417.1"/>
</dbReference>
<evidence type="ECO:0000313" key="3">
    <source>
        <dbReference type="EMBL" id="WMS20619.1"/>
    </source>
</evidence>
<dbReference type="Proteomes" id="UP001228955">
    <property type="component" value="Chromosome"/>
</dbReference>
<reference evidence="1" key="3">
    <citation type="submission" date="2021-02" db="EMBL/GenBank/DDBJ databases">
        <title>Infant gut strain persistence is associated with maternal origin, phylogeny, and functional potential including surface adhesion and iron acquisition.</title>
        <authorList>
            <person name="Lou Y.C."/>
        </authorList>
    </citation>
    <scope>NUCLEOTIDE SEQUENCE</scope>
    <source>
        <strain evidence="1">L3_108_031G1_dasL3_108_031G1_concoct_20</strain>
    </source>
</reference>
<dbReference type="Proteomes" id="UP000234197">
    <property type="component" value="Unassembled WGS sequence"/>
</dbReference>
<proteinExistence type="predicted"/>
<gene>
    <name evidence="2" type="ORF">CYJ21_003275</name>
    <name evidence="1" type="ORF">KHZ90_02085</name>
    <name evidence="3" type="ORF">RDV51_04545</name>
</gene>
<dbReference type="Proteomes" id="UP000778864">
    <property type="component" value="Unassembled WGS sequence"/>
</dbReference>
<name>A0A2I1TIR3_VEIPA</name>
<reference evidence="2" key="2">
    <citation type="submission" date="2017-12" db="EMBL/GenBank/DDBJ databases">
        <authorList>
            <person name="Thomas-White K."/>
            <person name="Wolfe A.J."/>
        </authorList>
    </citation>
    <scope>NUCLEOTIDE SEQUENCE</scope>
    <source>
        <strain evidence="2">UMB0138</strain>
    </source>
</reference>
<protein>
    <submittedName>
        <fullName evidence="1">Uncharacterized protein</fullName>
    </submittedName>
</protein>